<proteinExistence type="predicted"/>
<dbReference type="Gene3D" id="2.60.120.260">
    <property type="entry name" value="Galactose-binding domain-like"/>
    <property type="match status" value="1"/>
</dbReference>
<gene>
    <name evidence="1" type="ORF">GSLYS_00020247001</name>
</gene>
<dbReference type="EMBL" id="CAXITT010000869">
    <property type="protein sequence ID" value="CAL1546870.1"/>
    <property type="molecule type" value="Genomic_DNA"/>
</dbReference>
<name>A0AAV2IM08_LYMST</name>
<dbReference type="InterPro" id="IPR008979">
    <property type="entry name" value="Galactose-bd-like_sf"/>
</dbReference>
<feature type="non-terminal residue" evidence="1">
    <location>
        <position position="1"/>
    </location>
</feature>
<comment type="caution">
    <text evidence="1">The sequence shown here is derived from an EMBL/GenBank/DDBJ whole genome shotgun (WGS) entry which is preliminary data.</text>
</comment>
<dbReference type="PANTHER" id="PTHR45713:SF6">
    <property type="entry name" value="F5_8 TYPE C DOMAIN-CONTAINING PROTEIN"/>
    <property type="match status" value="1"/>
</dbReference>
<dbReference type="SUPFAM" id="SSF49785">
    <property type="entry name" value="Galactose-binding domain-like"/>
    <property type="match status" value="1"/>
</dbReference>
<evidence type="ECO:0000313" key="1">
    <source>
        <dbReference type="EMBL" id="CAL1546870.1"/>
    </source>
</evidence>
<protein>
    <submittedName>
        <fullName evidence="1">Uncharacterized protein</fullName>
    </submittedName>
</protein>
<dbReference type="InterPro" id="IPR051941">
    <property type="entry name" value="BG_Antigen-Binding_Lectin"/>
</dbReference>
<keyword evidence="2" id="KW-1185">Reference proteome</keyword>
<dbReference type="AlphaFoldDB" id="A0AAV2IM08"/>
<accession>A0AAV2IM08</accession>
<sequence>GRNIALKQNTSQTSTFTMPGYSFIAGNAVDGATHSDVRHNSCTQTNDERVPVWNVSFDRSYFITRYVLYSAGGPTGM</sequence>
<evidence type="ECO:0000313" key="2">
    <source>
        <dbReference type="Proteomes" id="UP001497497"/>
    </source>
</evidence>
<dbReference type="PANTHER" id="PTHR45713">
    <property type="entry name" value="FTP DOMAIN-CONTAINING PROTEIN"/>
    <property type="match status" value="1"/>
</dbReference>
<dbReference type="Proteomes" id="UP001497497">
    <property type="component" value="Unassembled WGS sequence"/>
</dbReference>
<organism evidence="1 2">
    <name type="scientific">Lymnaea stagnalis</name>
    <name type="common">Great pond snail</name>
    <name type="synonym">Helix stagnalis</name>
    <dbReference type="NCBI Taxonomy" id="6523"/>
    <lineage>
        <taxon>Eukaryota</taxon>
        <taxon>Metazoa</taxon>
        <taxon>Spiralia</taxon>
        <taxon>Lophotrochozoa</taxon>
        <taxon>Mollusca</taxon>
        <taxon>Gastropoda</taxon>
        <taxon>Heterobranchia</taxon>
        <taxon>Euthyneura</taxon>
        <taxon>Panpulmonata</taxon>
        <taxon>Hygrophila</taxon>
        <taxon>Lymnaeoidea</taxon>
        <taxon>Lymnaeidae</taxon>
        <taxon>Lymnaea</taxon>
    </lineage>
</organism>
<reference evidence="1 2" key="1">
    <citation type="submission" date="2024-04" db="EMBL/GenBank/DDBJ databases">
        <authorList>
            <consortium name="Genoscope - CEA"/>
            <person name="William W."/>
        </authorList>
    </citation>
    <scope>NUCLEOTIDE SEQUENCE [LARGE SCALE GENOMIC DNA]</scope>
</reference>